<dbReference type="Proteomes" id="UP001322138">
    <property type="component" value="Unassembled WGS sequence"/>
</dbReference>
<dbReference type="RefSeq" id="XP_062738134.1">
    <property type="nucleotide sequence ID" value="XM_062874923.1"/>
</dbReference>
<dbReference type="Gene3D" id="3.50.50.60">
    <property type="entry name" value="FAD/NAD(P)-binding domain"/>
    <property type="match status" value="1"/>
</dbReference>
<dbReference type="EMBL" id="JAFFGZ010000001">
    <property type="protein sequence ID" value="KAK4649159.1"/>
    <property type="molecule type" value="Genomic_DNA"/>
</dbReference>
<keyword evidence="2" id="KW-1185">Reference proteome</keyword>
<gene>
    <name evidence="1" type="ORF">QC761_116540</name>
</gene>
<organism evidence="1 2">
    <name type="scientific">Podospora bellae-mahoneyi</name>
    <dbReference type="NCBI Taxonomy" id="2093777"/>
    <lineage>
        <taxon>Eukaryota</taxon>
        <taxon>Fungi</taxon>
        <taxon>Dikarya</taxon>
        <taxon>Ascomycota</taxon>
        <taxon>Pezizomycotina</taxon>
        <taxon>Sordariomycetes</taxon>
        <taxon>Sordariomycetidae</taxon>
        <taxon>Sordariales</taxon>
        <taxon>Podosporaceae</taxon>
        <taxon>Podospora</taxon>
    </lineage>
</organism>
<dbReference type="GeneID" id="87894405"/>
<comment type="caution">
    <text evidence="1">The sequence shown here is derived from an EMBL/GenBank/DDBJ whole genome shotgun (WGS) entry which is preliminary data.</text>
</comment>
<evidence type="ECO:0008006" key="3">
    <source>
        <dbReference type="Google" id="ProtNLM"/>
    </source>
</evidence>
<dbReference type="InterPro" id="IPR053275">
    <property type="entry name" value="Agnestin_monoxygenase"/>
</dbReference>
<dbReference type="SUPFAM" id="SSF51905">
    <property type="entry name" value="FAD/NAD(P)-binding domain"/>
    <property type="match status" value="1"/>
</dbReference>
<sequence>MHAVRILPSCSGSFTARSVLIRDQRQRMISSFSAGQLVRQFRQIATPKDAAAVVVGAGPAGIAVVGNLLEQIKDDGKIVWVDEQFQGGRINKFYREVPGNTAVKLFVDYAEALKPFQHILNTAHKPNAITALEKLPQSGTCSLSYAGDMLNLLTVGLRQHPRIQTVEGKATSAHLDPQSKRWTLTTASASSLTTSPLVVYCTGAFPSTTPLPPSCPPTIPLDTALTPSILSTTIPRDQPFTIGVIGGSHSAILVLMNLYKLTTTSHPLLKIKWFTRHPTLRYAVQKDGYIQYDNTGLKGKAAEFGRAQLDGGVLLTSDAGKFITRIDCSGGKEKEWALLEKELKDCQGVVQAVGYTPAPIPEVRIGDGKEVVKLGKDARTGAFYAEDGEKKPIGLFGAGIAFPEEVDTPEGEREYAVGMWKFMKFLKRVVPEWVEGSRA</sequence>
<dbReference type="PANTHER" id="PTHR38688:SF1">
    <property type="entry name" value="FAD_NAD(P)-BINDING DOMAIN-CONTAINING PROTEIN"/>
    <property type="match status" value="1"/>
</dbReference>
<evidence type="ECO:0000313" key="2">
    <source>
        <dbReference type="Proteomes" id="UP001322138"/>
    </source>
</evidence>
<dbReference type="PANTHER" id="PTHR38688">
    <property type="entry name" value="PYR_REDOX_2 DOMAIN-CONTAINING PROTEIN"/>
    <property type="match status" value="1"/>
</dbReference>
<proteinExistence type="predicted"/>
<accession>A0ABR0G0A8</accession>
<evidence type="ECO:0000313" key="1">
    <source>
        <dbReference type="EMBL" id="KAK4649159.1"/>
    </source>
</evidence>
<name>A0ABR0G0A8_9PEZI</name>
<reference evidence="1 2" key="1">
    <citation type="journal article" date="2023" name="bioRxiv">
        <title>High-quality genome assemblies of four members of thePodospora anserinaspecies complex.</title>
        <authorList>
            <person name="Ament-Velasquez S.L."/>
            <person name="Vogan A.A."/>
            <person name="Wallerman O."/>
            <person name="Hartmann F."/>
            <person name="Gautier V."/>
            <person name="Silar P."/>
            <person name="Giraud T."/>
            <person name="Johannesson H."/>
        </authorList>
    </citation>
    <scope>NUCLEOTIDE SEQUENCE [LARGE SCALE GENOMIC DNA]</scope>
    <source>
        <strain evidence="1 2">CBS 112042</strain>
    </source>
</reference>
<protein>
    <recommendedName>
        <fullName evidence="3">FAD/NAD(P)-binding domain-containing protein</fullName>
    </recommendedName>
</protein>
<dbReference type="InterPro" id="IPR036188">
    <property type="entry name" value="FAD/NAD-bd_sf"/>
</dbReference>